<dbReference type="GO" id="GO:0005737">
    <property type="term" value="C:cytoplasm"/>
    <property type="evidence" value="ECO:0007669"/>
    <property type="project" value="InterPro"/>
</dbReference>
<dbReference type="EMBL" id="BART01021690">
    <property type="protein sequence ID" value="GAH03181.1"/>
    <property type="molecule type" value="Genomic_DNA"/>
</dbReference>
<gene>
    <name evidence="3" type="ORF">S01H4_39926</name>
</gene>
<evidence type="ECO:0000256" key="1">
    <source>
        <dbReference type="ARBA" id="ARBA00023002"/>
    </source>
</evidence>
<dbReference type="SUPFAM" id="SSF51395">
    <property type="entry name" value="FMN-linked oxidoreductases"/>
    <property type="match status" value="1"/>
</dbReference>
<evidence type="ECO:0000313" key="3">
    <source>
        <dbReference type="EMBL" id="GAH03181.1"/>
    </source>
</evidence>
<dbReference type="GO" id="GO:0016627">
    <property type="term" value="F:oxidoreductase activity, acting on the CH-CH group of donors"/>
    <property type="evidence" value="ECO:0007669"/>
    <property type="project" value="InterPro"/>
</dbReference>
<dbReference type="InterPro" id="IPR005720">
    <property type="entry name" value="Dihydroorotate_DH_cat"/>
</dbReference>
<evidence type="ECO:0000259" key="2">
    <source>
        <dbReference type="Pfam" id="PF01180"/>
    </source>
</evidence>
<protein>
    <recommendedName>
        <fullName evidence="2">Dihydroorotate dehydrogenase catalytic domain-containing protein</fullName>
    </recommendedName>
</protein>
<accession>X1C509</accession>
<organism evidence="3">
    <name type="scientific">marine sediment metagenome</name>
    <dbReference type="NCBI Taxonomy" id="412755"/>
    <lineage>
        <taxon>unclassified sequences</taxon>
        <taxon>metagenomes</taxon>
        <taxon>ecological metagenomes</taxon>
    </lineage>
</organism>
<name>X1C509_9ZZZZ</name>
<proteinExistence type="predicted"/>
<dbReference type="AlphaFoldDB" id="X1C509"/>
<dbReference type="Gene3D" id="3.20.20.70">
    <property type="entry name" value="Aldolase class I"/>
    <property type="match status" value="1"/>
</dbReference>
<feature type="domain" description="Dihydroorotate dehydrogenase catalytic" evidence="2">
    <location>
        <begin position="21"/>
        <end position="116"/>
    </location>
</feature>
<dbReference type="InterPro" id="IPR013785">
    <property type="entry name" value="Aldolase_TIM"/>
</dbReference>
<dbReference type="Pfam" id="PF01180">
    <property type="entry name" value="DHO_dh"/>
    <property type="match status" value="1"/>
</dbReference>
<keyword evidence="1" id="KW-0560">Oxidoreductase</keyword>
<comment type="caution">
    <text evidence="3">The sequence shown here is derived from an EMBL/GenBank/DDBJ whole genome shotgun (WGS) entry which is preliminary data.</text>
</comment>
<reference evidence="3" key="1">
    <citation type="journal article" date="2014" name="Front. Microbiol.">
        <title>High frequency of phylogenetically diverse reductive dehalogenase-homologous genes in deep subseafloor sedimentary metagenomes.</title>
        <authorList>
            <person name="Kawai M."/>
            <person name="Futagami T."/>
            <person name="Toyoda A."/>
            <person name="Takaki Y."/>
            <person name="Nishi S."/>
            <person name="Hori S."/>
            <person name="Arai W."/>
            <person name="Tsubouchi T."/>
            <person name="Morono Y."/>
            <person name="Uchiyama I."/>
            <person name="Ito T."/>
            <person name="Fujiyama A."/>
            <person name="Inagaki F."/>
            <person name="Takami H."/>
        </authorList>
    </citation>
    <scope>NUCLEOTIDE SEQUENCE</scope>
    <source>
        <strain evidence="3">Expedition CK06-06</strain>
    </source>
</reference>
<sequence length="122" mass="14280">MVRYFYAAAAMGFGKGYIWHRFFKFPRFNTITKTITLKQKIGNPFAIIHLGNSIYNRIGLHNPGIERWIKEYYDPNLILSIAGTDDELEKIIEILEDRPLRGVELNFSCPNVKLLKINKYQK</sequence>